<evidence type="ECO:0000313" key="4">
    <source>
        <dbReference type="EMBL" id="CAB3366530.1"/>
    </source>
</evidence>
<evidence type="ECO:0000256" key="2">
    <source>
        <dbReference type="SAM" id="SignalP"/>
    </source>
</evidence>
<protein>
    <recommendedName>
        <fullName evidence="3">FAS1 domain-containing protein</fullName>
    </recommendedName>
</protein>
<evidence type="ECO:0000313" key="5">
    <source>
        <dbReference type="Proteomes" id="UP000494165"/>
    </source>
</evidence>
<feature type="region of interest" description="Disordered" evidence="1">
    <location>
        <begin position="188"/>
        <end position="218"/>
    </location>
</feature>
<feature type="domain" description="FAS1" evidence="3">
    <location>
        <begin position="231"/>
        <end position="363"/>
    </location>
</feature>
<dbReference type="InterPro" id="IPR050904">
    <property type="entry name" value="Adhesion/Biosynth-related"/>
</dbReference>
<feature type="compositionally biased region" description="Low complexity" evidence="1">
    <location>
        <begin position="619"/>
        <end position="628"/>
    </location>
</feature>
<reference evidence="4 5" key="1">
    <citation type="submission" date="2020-04" db="EMBL/GenBank/DDBJ databases">
        <authorList>
            <person name="Alioto T."/>
            <person name="Alioto T."/>
            <person name="Gomez Garrido J."/>
        </authorList>
    </citation>
    <scope>NUCLEOTIDE SEQUENCE [LARGE SCALE GENOMIC DNA]</scope>
</reference>
<dbReference type="GO" id="GO:0030198">
    <property type="term" value="P:extracellular matrix organization"/>
    <property type="evidence" value="ECO:0007669"/>
    <property type="project" value="TreeGrafter"/>
</dbReference>
<dbReference type="AlphaFoldDB" id="A0A8S1C3H2"/>
<comment type="caution">
    <text evidence="4">The sequence shown here is derived from an EMBL/GenBank/DDBJ whole genome shotgun (WGS) entry which is preliminary data.</text>
</comment>
<dbReference type="PROSITE" id="PS51318">
    <property type="entry name" value="TAT"/>
    <property type="match status" value="1"/>
</dbReference>
<keyword evidence="5" id="KW-1185">Reference proteome</keyword>
<keyword evidence="2" id="KW-0732">Signal</keyword>
<feature type="region of interest" description="Disordered" evidence="1">
    <location>
        <begin position="612"/>
        <end position="648"/>
    </location>
</feature>
<dbReference type="OrthoDB" id="286301at2759"/>
<dbReference type="InterPro" id="IPR000782">
    <property type="entry name" value="FAS1_domain"/>
</dbReference>
<dbReference type="InterPro" id="IPR006311">
    <property type="entry name" value="TAT_signal"/>
</dbReference>
<dbReference type="EMBL" id="CADEPI010000025">
    <property type="protein sequence ID" value="CAB3366530.1"/>
    <property type="molecule type" value="Genomic_DNA"/>
</dbReference>
<proteinExistence type="predicted"/>
<dbReference type="SUPFAM" id="SSF82153">
    <property type="entry name" value="FAS1 domain"/>
    <property type="match status" value="2"/>
</dbReference>
<accession>A0A8S1C3H2</accession>
<dbReference type="Proteomes" id="UP000494165">
    <property type="component" value="Unassembled WGS sequence"/>
</dbReference>
<name>A0A8S1C3H2_9INSE</name>
<dbReference type="PANTHER" id="PTHR10900">
    <property type="entry name" value="PERIOSTIN-RELATED"/>
    <property type="match status" value="1"/>
</dbReference>
<dbReference type="GO" id="GO:0007155">
    <property type="term" value="P:cell adhesion"/>
    <property type="evidence" value="ECO:0007669"/>
    <property type="project" value="TreeGrafter"/>
</dbReference>
<evidence type="ECO:0000259" key="3">
    <source>
        <dbReference type="PROSITE" id="PS50213"/>
    </source>
</evidence>
<dbReference type="Pfam" id="PF02469">
    <property type="entry name" value="Fasciclin"/>
    <property type="match status" value="2"/>
</dbReference>
<organism evidence="4 5">
    <name type="scientific">Cloeon dipterum</name>
    <dbReference type="NCBI Taxonomy" id="197152"/>
    <lineage>
        <taxon>Eukaryota</taxon>
        <taxon>Metazoa</taxon>
        <taxon>Ecdysozoa</taxon>
        <taxon>Arthropoda</taxon>
        <taxon>Hexapoda</taxon>
        <taxon>Insecta</taxon>
        <taxon>Pterygota</taxon>
        <taxon>Palaeoptera</taxon>
        <taxon>Ephemeroptera</taxon>
        <taxon>Pisciforma</taxon>
        <taxon>Baetidae</taxon>
        <taxon>Cloeon</taxon>
    </lineage>
</organism>
<feature type="chain" id="PRO_5035881626" description="FAS1 domain-containing protein" evidence="2">
    <location>
        <begin position="17"/>
        <end position="648"/>
    </location>
</feature>
<dbReference type="SMART" id="SM00554">
    <property type="entry name" value="FAS1"/>
    <property type="match status" value="2"/>
</dbReference>
<dbReference type="GO" id="GO:0005615">
    <property type="term" value="C:extracellular space"/>
    <property type="evidence" value="ECO:0007669"/>
    <property type="project" value="TreeGrafter"/>
</dbReference>
<dbReference type="PANTHER" id="PTHR10900:SF124">
    <property type="entry name" value="FI05614P"/>
    <property type="match status" value="1"/>
</dbReference>
<feature type="signal peptide" evidence="2">
    <location>
        <begin position="1"/>
        <end position="16"/>
    </location>
</feature>
<gene>
    <name evidence="4" type="ORF">CLODIP_2_CD00139</name>
</gene>
<dbReference type="PROSITE" id="PS50213">
    <property type="entry name" value="FAS1"/>
    <property type="match status" value="2"/>
</dbReference>
<feature type="compositionally biased region" description="Low complexity" evidence="1">
    <location>
        <begin position="193"/>
        <end position="218"/>
    </location>
</feature>
<dbReference type="GO" id="GO:0031012">
    <property type="term" value="C:extracellular matrix"/>
    <property type="evidence" value="ECO:0007669"/>
    <property type="project" value="TreeGrafter"/>
</dbReference>
<sequence>MPTLRLLLAMATLAVAATTAAPAAAPAEEAAALTLVQPTRQPLPDTSNITGELIERLGVSKFFSLWLVFNDPTETDIKTGVDYVILAPKEPAPLQKEADPQDRPAIVKKLLLDHVILGQKLNLAGREDKKPFTLSTLGGRDVEFSFKQDQWFANEALIVGSPAEIPAHGELVVLNKYAFADYDPSAVPKEGSEAASSPAPAVLSSSSSSQPAAEPTTAAPEEAFLGDLADELSKITEVFNLTRVPIFNKFLPDAKVSELLKPGEQYTVLFPMDRAFQKWHPIDWGFYPFSVPEFTSEIVRSHFVHGTLRLDQITDGFQTKTLTNRTLTFKKLPSGDVIVNGVPVMRREVALQKGTVLVIPDVLFVNHQVVQELRAKNMDKETPPLIAFPWWNAQFLSHAFLSLDKNGTFPSIERLLNMVPNLHLRVPGKGAIDNMHSFERAHKCLISDYTFLVPTEDAFQKAGLSIPSWWSSEKHQSDVLSPKKMETIEDFLLRHLIHRRFYMRELVPELQMQALDSTTYIVEHKDSKIFLKTSGVESQIVQGDNFVYNLGTILFVDTVLSDNVEALRALTLEPAPTETTEPAKEVEDMTELLSPVYIEEVSSEALTGAKDVLVDEASAEQTTTTQAAPVTDEASTESNAIPQLPSEP</sequence>
<dbReference type="GO" id="GO:0050839">
    <property type="term" value="F:cell adhesion molecule binding"/>
    <property type="evidence" value="ECO:0007669"/>
    <property type="project" value="TreeGrafter"/>
</dbReference>
<dbReference type="InterPro" id="IPR036378">
    <property type="entry name" value="FAS1_dom_sf"/>
</dbReference>
<feature type="domain" description="FAS1" evidence="3">
    <location>
        <begin position="396"/>
        <end position="560"/>
    </location>
</feature>
<evidence type="ECO:0000256" key="1">
    <source>
        <dbReference type="SAM" id="MobiDB-lite"/>
    </source>
</evidence>
<dbReference type="Gene3D" id="2.30.180.10">
    <property type="entry name" value="FAS1 domain"/>
    <property type="match status" value="2"/>
</dbReference>